<feature type="transmembrane region" description="Helical" evidence="8">
    <location>
        <begin position="71"/>
        <end position="92"/>
    </location>
</feature>
<dbReference type="KEGG" id="pacs:FAZ98_23625"/>
<keyword evidence="11" id="KW-1185">Reference proteome</keyword>
<feature type="transmembrane region" description="Helical" evidence="8">
    <location>
        <begin position="593"/>
        <end position="615"/>
    </location>
</feature>
<dbReference type="Gene3D" id="1.10.3470.10">
    <property type="entry name" value="ABC transporter involved in vitamin B12 uptake, BtuC"/>
    <property type="match status" value="2"/>
</dbReference>
<keyword evidence="3" id="KW-0813">Transport</keyword>
<dbReference type="GO" id="GO:0033214">
    <property type="term" value="P:siderophore-iron import into cell"/>
    <property type="evidence" value="ECO:0007669"/>
    <property type="project" value="TreeGrafter"/>
</dbReference>
<feature type="transmembrane region" description="Helical" evidence="8">
    <location>
        <begin position="635"/>
        <end position="653"/>
    </location>
</feature>
<feature type="transmembrane region" description="Helical" evidence="8">
    <location>
        <begin position="548"/>
        <end position="572"/>
    </location>
</feature>
<proteinExistence type="inferred from homology"/>
<evidence type="ECO:0000256" key="8">
    <source>
        <dbReference type="SAM" id="Phobius"/>
    </source>
</evidence>
<dbReference type="Pfam" id="PF01032">
    <property type="entry name" value="FecCD"/>
    <property type="match status" value="2"/>
</dbReference>
<feature type="transmembrane region" description="Helical" evidence="8">
    <location>
        <begin position="477"/>
        <end position="495"/>
    </location>
</feature>
<dbReference type="InterPro" id="IPR037294">
    <property type="entry name" value="ABC_BtuC-like"/>
</dbReference>
<keyword evidence="5 8" id="KW-0812">Transmembrane</keyword>
<dbReference type="Proteomes" id="UP000433577">
    <property type="component" value="Chromosome 3"/>
</dbReference>
<evidence type="ECO:0000256" key="9">
    <source>
        <dbReference type="SAM" id="SignalP"/>
    </source>
</evidence>
<keyword evidence="9" id="KW-0732">Signal</keyword>
<feature type="transmembrane region" description="Helical" evidence="8">
    <location>
        <begin position="286"/>
        <end position="303"/>
    </location>
</feature>
<name>A0A7Z2GPR2_9BURK</name>
<feature type="transmembrane region" description="Helical" evidence="8">
    <location>
        <begin position="104"/>
        <end position="125"/>
    </location>
</feature>
<evidence type="ECO:0000256" key="7">
    <source>
        <dbReference type="ARBA" id="ARBA00023136"/>
    </source>
</evidence>
<dbReference type="AlphaFoldDB" id="A0A7Z2GPR2"/>
<feature type="transmembrane region" description="Helical" evidence="8">
    <location>
        <begin position="247"/>
        <end position="274"/>
    </location>
</feature>
<comment type="subcellular location">
    <subcellularLocation>
        <location evidence="1">Cell membrane</location>
        <topology evidence="1">Multi-pass membrane protein</topology>
    </subcellularLocation>
</comment>
<dbReference type="SUPFAM" id="SSF81345">
    <property type="entry name" value="ABC transporter involved in vitamin B12 uptake, BtuC"/>
    <property type="match status" value="2"/>
</dbReference>
<evidence type="ECO:0000256" key="2">
    <source>
        <dbReference type="ARBA" id="ARBA00007935"/>
    </source>
</evidence>
<dbReference type="OrthoDB" id="9811721at2"/>
<feature type="transmembrane region" description="Helical" evidence="8">
    <location>
        <begin position="665"/>
        <end position="682"/>
    </location>
</feature>
<protein>
    <submittedName>
        <fullName evidence="10">Fe(3+)-hydroxamate ABC transporter permease FhuB</fullName>
    </submittedName>
</protein>
<dbReference type="GO" id="GO:0022857">
    <property type="term" value="F:transmembrane transporter activity"/>
    <property type="evidence" value="ECO:0007669"/>
    <property type="project" value="InterPro"/>
</dbReference>
<gene>
    <name evidence="10" type="primary">fhuB</name>
    <name evidence="10" type="ORF">FAZ98_23625</name>
</gene>
<feature type="transmembrane region" description="Helical" evidence="8">
    <location>
        <begin position="450"/>
        <end position="471"/>
    </location>
</feature>
<evidence type="ECO:0000256" key="5">
    <source>
        <dbReference type="ARBA" id="ARBA00022692"/>
    </source>
</evidence>
<keyword evidence="6 8" id="KW-1133">Transmembrane helix</keyword>
<dbReference type="EMBL" id="CP046915">
    <property type="protein sequence ID" value="QGZ65717.1"/>
    <property type="molecule type" value="Genomic_DNA"/>
</dbReference>
<feature type="transmembrane region" description="Helical" evidence="8">
    <location>
        <begin position="507"/>
        <end position="528"/>
    </location>
</feature>
<reference evidence="10 11" key="1">
    <citation type="submission" date="2019-12" db="EMBL/GenBank/DDBJ databases">
        <title>Paraburkholderia acidiphila 7Q-K02 sp. nov and Paraburkholderia acidisoli DHF22 sp. nov., two strains isolated from forest soil.</title>
        <authorList>
            <person name="Gao Z."/>
            <person name="Qiu L."/>
        </authorList>
    </citation>
    <scope>NUCLEOTIDE SEQUENCE [LARGE SCALE GENOMIC DNA]</scope>
    <source>
        <strain evidence="10 11">DHF22</strain>
    </source>
</reference>
<accession>A0A7Z2GPR2</accession>
<comment type="similarity">
    <text evidence="2">Belongs to the binding-protein-dependent transport system permease family. FecCD subfamily.</text>
</comment>
<evidence type="ECO:0000256" key="3">
    <source>
        <dbReference type="ARBA" id="ARBA00022448"/>
    </source>
</evidence>
<keyword evidence="7 8" id="KW-0472">Membrane</keyword>
<evidence type="ECO:0000256" key="6">
    <source>
        <dbReference type="ARBA" id="ARBA00022989"/>
    </source>
</evidence>
<feature type="transmembrane region" description="Helical" evidence="8">
    <location>
        <begin position="323"/>
        <end position="340"/>
    </location>
</feature>
<dbReference type="InterPro" id="IPR000522">
    <property type="entry name" value="ABC_transptr_permease_BtuC"/>
</dbReference>
<feature type="transmembrane region" description="Helical" evidence="8">
    <location>
        <begin position="367"/>
        <end position="386"/>
    </location>
</feature>
<dbReference type="PANTHER" id="PTHR30472">
    <property type="entry name" value="FERRIC ENTEROBACTIN TRANSPORT SYSTEM PERMEASE PROTEIN"/>
    <property type="match status" value="1"/>
</dbReference>
<dbReference type="GO" id="GO:0005886">
    <property type="term" value="C:plasma membrane"/>
    <property type="evidence" value="ECO:0007669"/>
    <property type="project" value="UniProtKB-SubCell"/>
</dbReference>
<feature type="transmembrane region" description="Helical" evidence="8">
    <location>
        <begin position="420"/>
        <end position="438"/>
    </location>
</feature>
<organism evidence="10 11">
    <name type="scientific">Paraburkholderia acidisoli</name>
    <dbReference type="NCBI Taxonomy" id="2571748"/>
    <lineage>
        <taxon>Bacteria</taxon>
        <taxon>Pseudomonadati</taxon>
        <taxon>Pseudomonadota</taxon>
        <taxon>Betaproteobacteria</taxon>
        <taxon>Burkholderiales</taxon>
        <taxon>Burkholderiaceae</taxon>
        <taxon>Paraburkholderia</taxon>
    </lineage>
</organism>
<dbReference type="CDD" id="cd06550">
    <property type="entry name" value="TM_ABC_iron-siderophores_like"/>
    <property type="match status" value="2"/>
</dbReference>
<evidence type="ECO:0000313" key="10">
    <source>
        <dbReference type="EMBL" id="QGZ65717.1"/>
    </source>
</evidence>
<evidence type="ECO:0000256" key="4">
    <source>
        <dbReference type="ARBA" id="ARBA00022475"/>
    </source>
</evidence>
<dbReference type="PANTHER" id="PTHR30472:SF37">
    <property type="entry name" value="FE(3+) DICITRATE TRANSPORT SYSTEM PERMEASE PROTEIN FECD-RELATED"/>
    <property type="match status" value="1"/>
</dbReference>
<dbReference type="NCBIfam" id="NF007866">
    <property type="entry name" value="PRK10577.1-2"/>
    <property type="match status" value="1"/>
</dbReference>
<evidence type="ECO:0000256" key="1">
    <source>
        <dbReference type="ARBA" id="ARBA00004651"/>
    </source>
</evidence>
<feature type="transmembrane region" description="Helical" evidence="8">
    <location>
        <begin position="132"/>
        <end position="151"/>
    </location>
</feature>
<evidence type="ECO:0000313" key="11">
    <source>
        <dbReference type="Proteomes" id="UP000433577"/>
    </source>
</evidence>
<feature type="transmembrane region" description="Helical" evidence="8">
    <location>
        <begin position="157"/>
        <end position="181"/>
    </location>
</feature>
<feature type="signal peptide" evidence="9">
    <location>
        <begin position="1"/>
        <end position="15"/>
    </location>
</feature>
<sequence>MRAPALRVRATPAFAACALALLVAAALALSAANLDAILPLAHWRDLLATGDAHAVPTLAALIARDTWLPRLVVSGLCGALLGLAGTIFQQVLRNPLAEPMTLGVSAGAQLALTLATLGAPALLGASTEAPQWIALGGATCAAALVFGLAWRSALAPAAVAVSGLVVTLWCGSIGVALQLFYAPYLRALFIWGGGSLVQQDWSVAALLAPRLVAGGALAWLLLRPLTLFNLDDANAHGLGLSLRTARLAALALAVILSAAVAGAVGVIGFVGLAAPALARLAGARRLGQRLVAAPLCGALLLWLADQTVQRYSGAMGDLVPTGAATALFGAPLMLMLLARVRHGGRRQSRGDTAQARTPLHPGRASQLYRRIATVVVLLAVASFLALDLGRGAQGGYGWHGWHFANAAQFGQVAIWRVPRTLAACSAGAMLALAGTLMQRLTANPLASPEVLGVSGGAALGLVALMLCGADLGRSARFAASGAGALAALLAMLWFARRSRFAPERVMLAGIAIGALFQCVLAVAVAGGGERAAALLQWLAGSTYTVTPADAALALAACLVLGALTPLAARWLRVLPLGEASARALGVSTQWARGALLVLIASLTAAATLLVGPLSFVGLTAPHFARLLGARTPLQHLALAAPLGALAMVVADWLGRAALMPRELPAGLVATLLAAPYLMALLARSR</sequence>
<keyword evidence="4" id="KW-1003">Cell membrane</keyword>
<feature type="chain" id="PRO_5030581086" evidence="9">
    <location>
        <begin position="16"/>
        <end position="685"/>
    </location>
</feature>